<organism evidence="1 2">
    <name type="scientific">Flavobacterium petrolei</name>
    <dbReference type="NCBI Taxonomy" id="2259594"/>
    <lineage>
        <taxon>Bacteria</taxon>
        <taxon>Pseudomonadati</taxon>
        <taxon>Bacteroidota</taxon>
        <taxon>Flavobacteriia</taxon>
        <taxon>Flavobacteriales</taxon>
        <taxon>Flavobacteriaceae</taxon>
        <taxon>Flavobacterium</taxon>
    </lineage>
</organism>
<accession>A0A482U372</accession>
<dbReference type="AlphaFoldDB" id="A0A482U372"/>
<proteinExistence type="predicted"/>
<dbReference type="Proteomes" id="UP000253235">
    <property type="component" value="Unassembled WGS sequence"/>
</dbReference>
<evidence type="ECO:0000313" key="1">
    <source>
        <dbReference type="EMBL" id="RYJ53200.1"/>
    </source>
</evidence>
<protein>
    <submittedName>
        <fullName evidence="1">Uncharacterized protein</fullName>
    </submittedName>
</protein>
<dbReference type="RefSeq" id="WP_113664773.1">
    <property type="nucleotide sequence ID" value="NZ_QNVY02000001.1"/>
</dbReference>
<sequence>MPNSIRFVNNTGSEDPYVKPTFEKIVQNCKELNDFFDDKVFEPFMIYDVYHSQCKNYFPNIDVSIDYRVTIIFNFSETQLEEISELFVKKQCEFMYKGCKFYWHKKGKMAHIYLHNTKPFFISNRIEKLNLFKKTLELFYKDLGLKH</sequence>
<dbReference type="EMBL" id="QNVY02000001">
    <property type="protein sequence ID" value="RYJ53200.1"/>
    <property type="molecule type" value="Genomic_DNA"/>
</dbReference>
<keyword evidence="2" id="KW-1185">Reference proteome</keyword>
<name>A0A482U372_9FLAO</name>
<gene>
    <name evidence="1" type="ORF">DR871_003900</name>
</gene>
<reference evidence="1 2" key="1">
    <citation type="submission" date="2019-01" db="EMBL/GenBank/DDBJ databases">
        <title>Flavobacterium sp. nov. isolated from arctic soil.</title>
        <authorList>
            <person name="Kim D.-U."/>
        </authorList>
    </citation>
    <scope>NUCLEOTIDE SEQUENCE [LARGE SCALE GENOMIC DNA]</scope>
    <source>
        <strain evidence="1 2">Kopri-42</strain>
    </source>
</reference>
<evidence type="ECO:0000313" key="2">
    <source>
        <dbReference type="Proteomes" id="UP000253235"/>
    </source>
</evidence>
<dbReference type="OrthoDB" id="1449590at2"/>
<comment type="caution">
    <text evidence="1">The sequence shown here is derived from an EMBL/GenBank/DDBJ whole genome shotgun (WGS) entry which is preliminary data.</text>
</comment>